<sequence>MGASESSLLQRSGDEITVVSERSESIDPVLERLRSLQIANPILESLPAERSLTDILVRKPLLSSNSSTVDPQVLLELFSMYRDWQEKKTQNISKRQEEIENKIDVADALAVKLLQRFNYSVSAMRTSSNHLSEVHSLQVELGELKGRLTEVISNCDGLCKRIAANGPESLKSTVKPFVLASSDPSTSSADTARLKAETVRTEPQPMPKPT</sequence>
<protein>
    <recommendedName>
        <fullName evidence="5">BLOC-1-related complex subunit 5</fullName>
    </recommendedName>
</protein>
<evidence type="ECO:0008006" key="5">
    <source>
        <dbReference type="Google" id="ProtNLM"/>
    </source>
</evidence>
<proteinExistence type="predicted"/>
<evidence type="ECO:0000256" key="1">
    <source>
        <dbReference type="SAM" id="MobiDB-lite"/>
    </source>
</evidence>
<dbReference type="AlphaFoldDB" id="A0A162A050"/>
<name>A0A162A050_DAUCS</name>
<gene>
    <name evidence="2" type="ORF">DCAR_017347</name>
    <name evidence="3" type="ORF">DCAR_0519830</name>
</gene>
<accession>A0A162A050</accession>
<dbReference type="PANTHER" id="PTHR36409">
    <property type="entry name" value="EXPRESSED PROTEIN"/>
    <property type="match status" value="1"/>
</dbReference>
<dbReference type="EMBL" id="LNRQ01000005">
    <property type="protein sequence ID" value="KZM94102.1"/>
    <property type="molecule type" value="Genomic_DNA"/>
</dbReference>
<dbReference type="STRING" id="79200.A0A162A050"/>
<reference evidence="3" key="2">
    <citation type="submission" date="2022-03" db="EMBL/GenBank/DDBJ databases">
        <title>Draft title - Genomic analysis of global carrot germplasm unveils the trajectory of domestication and the origin of high carotenoid orange carrot.</title>
        <authorList>
            <person name="Iorizzo M."/>
            <person name="Ellison S."/>
            <person name="Senalik D."/>
            <person name="Macko-Podgorni A."/>
            <person name="Grzebelus D."/>
            <person name="Bostan H."/>
            <person name="Rolling W."/>
            <person name="Curaba J."/>
            <person name="Simon P."/>
        </authorList>
    </citation>
    <scope>NUCLEOTIDE SEQUENCE</scope>
    <source>
        <tissue evidence="3">Leaf</tissue>
    </source>
</reference>
<evidence type="ECO:0000313" key="4">
    <source>
        <dbReference type="Proteomes" id="UP000077755"/>
    </source>
</evidence>
<reference evidence="2" key="1">
    <citation type="journal article" date="2016" name="Nat. Genet.">
        <title>A high-quality carrot genome assembly provides new insights into carotenoid accumulation and asterid genome evolution.</title>
        <authorList>
            <person name="Iorizzo M."/>
            <person name="Ellison S."/>
            <person name="Senalik D."/>
            <person name="Zeng P."/>
            <person name="Satapoomin P."/>
            <person name="Huang J."/>
            <person name="Bowman M."/>
            <person name="Iovene M."/>
            <person name="Sanseverino W."/>
            <person name="Cavagnaro P."/>
            <person name="Yildiz M."/>
            <person name="Macko-Podgorni A."/>
            <person name="Moranska E."/>
            <person name="Grzebelus E."/>
            <person name="Grzebelus D."/>
            <person name="Ashrafi H."/>
            <person name="Zheng Z."/>
            <person name="Cheng S."/>
            <person name="Spooner D."/>
            <person name="Van Deynze A."/>
            <person name="Simon P."/>
        </authorList>
    </citation>
    <scope>NUCLEOTIDE SEQUENCE [LARGE SCALE GENOMIC DNA]</scope>
    <source>
        <tissue evidence="2">Leaf</tissue>
    </source>
</reference>
<evidence type="ECO:0000313" key="3">
    <source>
        <dbReference type="EMBL" id="WOH00467.1"/>
    </source>
</evidence>
<feature type="compositionally biased region" description="Low complexity" evidence="1">
    <location>
        <begin position="181"/>
        <end position="191"/>
    </location>
</feature>
<evidence type="ECO:0000313" key="2">
    <source>
        <dbReference type="EMBL" id="KZM94102.1"/>
    </source>
</evidence>
<dbReference type="OMA" id="FELFSMY"/>
<dbReference type="EMBL" id="CP093347">
    <property type="protein sequence ID" value="WOH00467.1"/>
    <property type="molecule type" value="Genomic_DNA"/>
</dbReference>
<dbReference type="Proteomes" id="UP000077755">
    <property type="component" value="Chromosome 5"/>
</dbReference>
<dbReference type="PANTHER" id="PTHR36409:SF1">
    <property type="entry name" value="BLOC-1-RELATED COMPLEX SUBUNIT 5"/>
    <property type="match status" value="1"/>
</dbReference>
<feature type="region of interest" description="Disordered" evidence="1">
    <location>
        <begin position="181"/>
        <end position="210"/>
    </location>
</feature>
<dbReference type="Gramene" id="KZM94102">
    <property type="protein sequence ID" value="KZM94102"/>
    <property type="gene ID" value="DCAR_017347"/>
</dbReference>
<dbReference type="OrthoDB" id="1060596at2759"/>
<keyword evidence="4" id="KW-1185">Reference proteome</keyword>
<organism evidence="2">
    <name type="scientific">Daucus carota subsp. sativus</name>
    <name type="common">Carrot</name>
    <dbReference type="NCBI Taxonomy" id="79200"/>
    <lineage>
        <taxon>Eukaryota</taxon>
        <taxon>Viridiplantae</taxon>
        <taxon>Streptophyta</taxon>
        <taxon>Embryophyta</taxon>
        <taxon>Tracheophyta</taxon>
        <taxon>Spermatophyta</taxon>
        <taxon>Magnoliopsida</taxon>
        <taxon>eudicotyledons</taxon>
        <taxon>Gunneridae</taxon>
        <taxon>Pentapetalae</taxon>
        <taxon>asterids</taxon>
        <taxon>campanulids</taxon>
        <taxon>Apiales</taxon>
        <taxon>Apiaceae</taxon>
        <taxon>Apioideae</taxon>
        <taxon>Scandiceae</taxon>
        <taxon>Daucinae</taxon>
        <taxon>Daucus</taxon>
        <taxon>Daucus sect. Daucus</taxon>
    </lineage>
</organism>